<comment type="caution">
    <text evidence="2">The sequence shown here is derived from an EMBL/GenBank/DDBJ whole genome shotgun (WGS) entry which is preliminary data.</text>
</comment>
<organism evidence="2 3">
    <name type="scientific">Rhynchophorus ferrugineus</name>
    <name type="common">Red palm weevil</name>
    <name type="synonym">Curculio ferrugineus</name>
    <dbReference type="NCBI Taxonomy" id="354439"/>
    <lineage>
        <taxon>Eukaryota</taxon>
        <taxon>Metazoa</taxon>
        <taxon>Ecdysozoa</taxon>
        <taxon>Arthropoda</taxon>
        <taxon>Hexapoda</taxon>
        <taxon>Insecta</taxon>
        <taxon>Pterygota</taxon>
        <taxon>Neoptera</taxon>
        <taxon>Endopterygota</taxon>
        <taxon>Coleoptera</taxon>
        <taxon>Polyphaga</taxon>
        <taxon>Cucujiformia</taxon>
        <taxon>Curculionidae</taxon>
        <taxon>Dryophthorinae</taxon>
        <taxon>Rhynchophorus</taxon>
    </lineage>
</organism>
<keyword evidence="3" id="KW-1185">Reference proteome</keyword>
<proteinExistence type="predicted"/>
<sequence>MNVSALAVKTLVHFDVAPAGVGCRDRKLYDIKPIPSEICGKTTIWQVHSPIPRPPRAGSSRLPGQRRPSIRPDRFHAVPVRLLHASRSRFELIYGSGPAVVALLKVRNPIEEYGVLPQEGETPTGAGC</sequence>
<gene>
    <name evidence="2" type="ORF">GWI33_003737</name>
</gene>
<evidence type="ECO:0000313" key="3">
    <source>
        <dbReference type="Proteomes" id="UP000625711"/>
    </source>
</evidence>
<evidence type="ECO:0000313" key="2">
    <source>
        <dbReference type="EMBL" id="KAF7263001.1"/>
    </source>
</evidence>
<reference evidence="2" key="1">
    <citation type="submission" date="2020-08" db="EMBL/GenBank/DDBJ databases">
        <title>Genome sequencing and assembly of the red palm weevil Rhynchophorus ferrugineus.</title>
        <authorList>
            <person name="Dias G.B."/>
            <person name="Bergman C.M."/>
            <person name="Manee M."/>
        </authorList>
    </citation>
    <scope>NUCLEOTIDE SEQUENCE</scope>
    <source>
        <strain evidence="2">AA-2017</strain>
        <tissue evidence="2">Whole larva</tissue>
    </source>
</reference>
<dbReference type="Proteomes" id="UP000625711">
    <property type="component" value="Unassembled WGS sequence"/>
</dbReference>
<name>A0A834HNA8_RHYFE</name>
<evidence type="ECO:0000256" key="1">
    <source>
        <dbReference type="SAM" id="MobiDB-lite"/>
    </source>
</evidence>
<dbReference type="AlphaFoldDB" id="A0A834HNA8"/>
<dbReference type="EMBL" id="JAACXV010023436">
    <property type="protein sequence ID" value="KAF7263001.1"/>
    <property type="molecule type" value="Genomic_DNA"/>
</dbReference>
<accession>A0A834HNA8</accession>
<feature type="region of interest" description="Disordered" evidence="1">
    <location>
        <begin position="49"/>
        <end position="71"/>
    </location>
</feature>
<protein>
    <submittedName>
        <fullName evidence="2">Uncharacterized protein</fullName>
    </submittedName>
</protein>